<dbReference type="Gene3D" id="3.40.30.10">
    <property type="entry name" value="Glutaredoxin"/>
    <property type="match status" value="1"/>
</dbReference>
<dbReference type="GO" id="GO:0005737">
    <property type="term" value="C:cytoplasm"/>
    <property type="evidence" value="ECO:0007669"/>
    <property type="project" value="TreeGrafter"/>
</dbReference>
<dbReference type="PANTHER" id="PTHR10430:SF16">
    <property type="entry name" value="PEROXIREDOXIN-5, MITOCHONDRIAL"/>
    <property type="match status" value="1"/>
</dbReference>
<name>A0A5C0AS54_9BURK</name>
<evidence type="ECO:0000259" key="7">
    <source>
        <dbReference type="PROSITE" id="PS51352"/>
    </source>
</evidence>
<evidence type="ECO:0000256" key="6">
    <source>
        <dbReference type="RuleBase" id="RU366011"/>
    </source>
</evidence>
<accession>A0A5C0AS54</accession>
<evidence type="ECO:0000313" key="8">
    <source>
        <dbReference type="EMBL" id="QEI05039.1"/>
    </source>
</evidence>
<keyword evidence="4 6" id="KW-0676">Redox-active center</keyword>
<keyword evidence="9" id="KW-1185">Reference proteome</keyword>
<dbReference type="SUPFAM" id="SSF52833">
    <property type="entry name" value="Thioredoxin-like"/>
    <property type="match status" value="1"/>
</dbReference>
<feature type="active site" description="Cysteine sulfenic acid (-SOH) intermediate" evidence="5">
    <location>
        <position position="56"/>
    </location>
</feature>
<dbReference type="PANTHER" id="PTHR10430">
    <property type="entry name" value="PEROXIREDOXIN"/>
    <property type="match status" value="1"/>
</dbReference>
<dbReference type="RefSeq" id="WP_148812953.1">
    <property type="nucleotide sequence ID" value="NZ_CP043046.1"/>
</dbReference>
<keyword evidence="2 6" id="KW-0049">Antioxidant</keyword>
<dbReference type="AlphaFoldDB" id="A0A5C0AS54"/>
<comment type="catalytic activity">
    <reaction evidence="6">
        <text>a hydroperoxide + 2 glutathione = an alcohol + glutathione disulfide + H2O</text>
        <dbReference type="Rhea" id="RHEA:62632"/>
        <dbReference type="ChEBI" id="CHEBI:15377"/>
        <dbReference type="ChEBI" id="CHEBI:30879"/>
        <dbReference type="ChEBI" id="CHEBI:35924"/>
        <dbReference type="ChEBI" id="CHEBI:57925"/>
        <dbReference type="ChEBI" id="CHEBI:58297"/>
        <dbReference type="EC" id="1.11.1.27"/>
    </reaction>
</comment>
<dbReference type="InterPro" id="IPR036249">
    <property type="entry name" value="Thioredoxin-like_sf"/>
</dbReference>
<dbReference type="KEGG" id="pacr:FXN63_03690"/>
<keyword evidence="1 6" id="KW-0575">Peroxidase</keyword>
<evidence type="ECO:0000256" key="3">
    <source>
        <dbReference type="ARBA" id="ARBA00023002"/>
    </source>
</evidence>
<dbReference type="OrthoDB" id="9800621at2"/>
<evidence type="ECO:0000256" key="1">
    <source>
        <dbReference type="ARBA" id="ARBA00022559"/>
    </source>
</evidence>
<dbReference type="InterPro" id="IPR013740">
    <property type="entry name" value="Redoxin"/>
</dbReference>
<dbReference type="InterPro" id="IPR013766">
    <property type="entry name" value="Thioredoxin_domain"/>
</dbReference>
<gene>
    <name evidence="8" type="ORF">FXN63_03690</name>
</gene>
<comment type="function">
    <text evidence="6">Thiol-specific peroxidase that catalyzes the reduction of hydrogen peroxide and organic hydroperoxides to water and alcohols, respectively. Plays a role in cell protection against oxidative stress by detoxifying peroxides.</text>
</comment>
<dbReference type="EMBL" id="CP043046">
    <property type="protein sequence ID" value="QEI05039.1"/>
    <property type="molecule type" value="Genomic_DNA"/>
</dbReference>
<dbReference type="GO" id="GO:0045454">
    <property type="term" value="P:cell redox homeostasis"/>
    <property type="evidence" value="ECO:0007669"/>
    <property type="project" value="TreeGrafter"/>
</dbReference>
<keyword evidence="3 6" id="KW-0560">Oxidoreductase</keyword>
<evidence type="ECO:0000256" key="4">
    <source>
        <dbReference type="ARBA" id="ARBA00023284"/>
    </source>
</evidence>
<reference evidence="8 9" key="1">
    <citation type="submission" date="2019-08" db="EMBL/GenBank/DDBJ databases">
        <title>Amphibian skin-associated Pigmentiphaga: genome sequence and occurrence across geography and hosts.</title>
        <authorList>
            <person name="Bletz M.C."/>
            <person name="Bunk B."/>
            <person name="Sproeer C."/>
            <person name="Biwer P."/>
            <person name="Reiter S."/>
            <person name="Rabemananjara F.C.E."/>
            <person name="Schulz S."/>
            <person name="Overmann J."/>
            <person name="Vences M."/>
        </authorList>
    </citation>
    <scope>NUCLEOTIDE SEQUENCE [LARGE SCALE GENOMIC DNA]</scope>
    <source>
        <strain evidence="8 9">Mada1488</strain>
    </source>
</reference>
<protein>
    <recommendedName>
        <fullName evidence="6">Glutathione-dependent peroxiredoxin</fullName>
        <ecNumber evidence="6">1.11.1.27</ecNumber>
    </recommendedName>
</protein>
<evidence type="ECO:0000313" key="9">
    <source>
        <dbReference type="Proteomes" id="UP000325161"/>
    </source>
</evidence>
<dbReference type="PROSITE" id="PS51352">
    <property type="entry name" value="THIOREDOXIN_2"/>
    <property type="match status" value="1"/>
</dbReference>
<evidence type="ECO:0000256" key="5">
    <source>
        <dbReference type="PIRSR" id="PIRSR637944-1"/>
    </source>
</evidence>
<dbReference type="Proteomes" id="UP000325161">
    <property type="component" value="Chromosome"/>
</dbReference>
<dbReference type="GO" id="GO:0008379">
    <property type="term" value="F:thioredoxin peroxidase activity"/>
    <property type="evidence" value="ECO:0007669"/>
    <property type="project" value="InterPro"/>
</dbReference>
<proteinExistence type="inferred from homology"/>
<dbReference type="GO" id="GO:0034599">
    <property type="term" value="P:cellular response to oxidative stress"/>
    <property type="evidence" value="ECO:0007669"/>
    <property type="project" value="InterPro"/>
</dbReference>
<dbReference type="FunFam" id="3.40.30.10:FF:000020">
    <property type="entry name" value="Peroxiredoxin"/>
    <property type="match status" value="1"/>
</dbReference>
<feature type="domain" description="Thioredoxin" evidence="7">
    <location>
        <begin position="3"/>
        <end position="167"/>
    </location>
</feature>
<dbReference type="InterPro" id="IPR037944">
    <property type="entry name" value="PRX5-like"/>
</dbReference>
<dbReference type="CDD" id="cd03013">
    <property type="entry name" value="PRX5_like"/>
    <property type="match status" value="1"/>
</dbReference>
<evidence type="ECO:0000256" key="2">
    <source>
        <dbReference type="ARBA" id="ARBA00022862"/>
    </source>
</evidence>
<dbReference type="GO" id="GO:0042744">
    <property type="term" value="P:hydrogen peroxide catabolic process"/>
    <property type="evidence" value="ECO:0007669"/>
    <property type="project" value="TreeGrafter"/>
</dbReference>
<sequence length="167" mass="17801">MTIKIGDNVPDATLTEFIPVETEGCALGPNAFQVADLVRGKKIAVFAVPGAFTPTCSAKHLPGYVQQIDAFRAKGVDEVWCVSVNDAFVMGAWAKEQGAQGKVRLLADGSGIWTRALGLELDLNARGMGTRSQRYSMVLEDGKVTQLNVEAAGKFEVSDADTLLAQV</sequence>
<comment type="similarity">
    <text evidence="6">Belongs to the peroxiredoxin family. Prx5 subfamily.</text>
</comment>
<dbReference type="EC" id="1.11.1.27" evidence="6"/>
<dbReference type="Pfam" id="PF08534">
    <property type="entry name" value="Redoxin"/>
    <property type="match status" value="1"/>
</dbReference>
<organism evidence="8 9">
    <name type="scientific">Pigmentiphaga aceris</name>
    <dbReference type="NCBI Taxonomy" id="1940612"/>
    <lineage>
        <taxon>Bacteria</taxon>
        <taxon>Pseudomonadati</taxon>
        <taxon>Pseudomonadota</taxon>
        <taxon>Betaproteobacteria</taxon>
        <taxon>Burkholderiales</taxon>
        <taxon>Alcaligenaceae</taxon>
        <taxon>Pigmentiphaga</taxon>
    </lineage>
</organism>